<protein>
    <recommendedName>
        <fullName evidence="4">Cytochrome oxidase assembly protein</fullName>
    </recommendedName>
</protein>
<organism evidence="2 3">
    <name type="scientific">Pseudoduganella violacea</name>
    <dbReference type="NCBI Taxonomy" id="1715466"/>
    <lineage>
        <taxon>Bacteria</taxon>
        <taxon>Pseudomonadati</taxon>
        <taxon>Pseudomonadota</taxon>
        <taxon>Betaproteobacteria</taxon>
        <taxon>Burkholderiales</taxon>
        <taxon>Oxalobacteraceae</taxon>
        <taxon>Telluria group</taxon>
        <taxon>Pseudoduganella</taxon>
    </lineage>
</organism>
<keyword evidence="1" id="KW-0472">Membrane</keyword>
<evidence type="ECO:0000313" key="2">
    <source>
        <dbReference type="EMBL" id="MBB3117334.1"/>
    </source>
</evidence>
<dbReference type="Proteomes" id="UP000541535">
    <property type="component" value="Unassembled WGS sequence"/>
</dbReference>
<evidence type="ECO:0008006" key="4">
    <source>
        <dbReference type="Google" id="ProtNLM"/>
    </source>
</evidence>
<evidence type="ECO:0000313" key="3">
    <source>
        <dbReference type="Proteomes" id="UP000541535"/>
    </source>
</evidence>
<dbReference type="EMBL" id="JACHXD010000001">
    <property type="protein sequence ID" value="MBB3117334.1"/>
    <property type="molecule type" value="Genomic_DNA"/>
</dbReference>
<dbReference type="RefSeq" id="WP_371871566.1">
    <property type="nucleotide sequence ID" value="NZ_JACHXD010000001.1"/>
</dbReference>
<gene>
    <name evidence="2" type="ORF">FHS03_000353</name>
</gene>
<keyword evidence="1" id="KW-0812">Transmembrane</keyword>
<dbReference type="Pfam" id="PF05751">
    <property type="entry name" value="FixH"/>
    <property type="match status" value="1"/>
</dbReference>
<keyword evidence="3" id="KW-1185">Reference proteome</keyword>
<dbReference type="InterPro" id="IPR008620">
    <property type="entry name" value="FixH"/>
</dbReference>
<proteinExistence type="predicted"/>
<evidence type="ECO:0000256" key="1">
    <source>
        <dbReference type="SAM" id="Phobius"/>
    </source>
</evidence>
<reference evidence="2 3" key="1">
    <citation type="submission" date="2020-08" db="EMBL/GenBank/DDBJ databases">
        <title>Genomic Encyclopedia of Type Strains, Phase III (KMG-III): the genomes of soil and plant-associated and newly described type strains.</title>
        <authorList>
            <person name="Whitman W."/>
        </authorList>
    </citation>
    <scope>NUCLEOTIDE SEQUENCE [LARGE SCALE GENOMIC DNA]</scope>
    <source>
        <strain evidence="2 3">CECT 8897</strain>
    </source>
</reference>
<keyword evidence="1" id="KW-1133">Transmembrane helix</keyword>
<accession>A0A7W5FS23</accession>
<sequence>MSNAMSLNTPQGANLPWYRHRWPWLLMLGPFIVIMGGLYLGYLAFSQPDALVVGDYYKKGKAINQDLRRDQAATALGVAVGLRYDAARGVLTGKLELPAGHQERSVQIHLAHATQPAKDVVLTVAPDADGVFGTPLALLERSRWQVLVEGEKRDWRLEGVWQWPAQHEIEIRADAPAPAN</sequence>
<dbReference type="AlphaFoldDB" id="A0A7W5FS23"/>
<feature type="transmembrane region" description="Helical" evidence="1">
    <location>
        <begin position="24"/>
        <end position="45"/>
    </location>
</feature>
<comment type="caution">
    <text evidence="2">The sequence shown here is derived from an EMBL/GenBank/DDBJ whole genome shotgun (WGS) entry which is preliminary data.</text>
</comment>
<name>A0A7W5FS23_9BURK</name>